<dbReference type="AlphaFoldDB" id="A0A448HDD8"/>
<reference evidence="2 3" key="1">
    <citation type="submission" date="2018-12" db="EMBL/GenBank/DDBJ databases">
        <authorList>
            <consortium name="Pathogen Informatics"/>
        </authorList>
    </citation>
    <scope>NUCLEOTIDE SEQUENCE [LARGE SCALE GENOMIC DNA]</scope>
    <source>
        <strain evidence="2 3">NCTC11636</strain>
    </source>
</reference>
<evidence type="ECO:0000256" key="1">
    <source>
        <dbReference type="SAM" id="MobiDB-lite"/>
    </source>
</evidence>
<accession>A0A448HDD8</accession>
<evidence type="ECO:0000313" key="3">
    <source>
        <dbReference type="Proteomes" id="UP000266895"/>
    </source>
</evidence>
<dbReference type="KEGG" id="ahw:NCTC11636_00077"/>
<dbReference type="Pfam" id="PF10722">
    <property type="entry name" value="YbjN"/>
    <property type="match status" value="1"/>
</dbReference>
<feature type="compositionally biased region" description="Basic and acidic residues" evidence="1">
    <location>
        <begin position="39"/>
        <end position="50"/>
    </location>
</feature>
<protein>
    <recommendedName>
        <fullName evidence="4">Sensory transduction regulator</fullName>
    </recommendedName>
</protein>
<evidence type="ECO:0008006" key="4">
    <source>
        <dbReference type="Google" id="ProtNLM"/>
    </source>
</evidence>
<gene>
    <name evidence="2" type="ORF">NCTC11636_00077</name>
</gene>
<dbReference type="InterPro" id="IPR019660">
    <property type="entry name" value="Put_sensory_transdc_reg_YbjN"/>
</dbReference>
<sequence>MSARRRGDRISDFIARLVAKRWDERLLGPPSGRAAGIPRSEDETRARRPGPDGPFEAPPVESGTTASPAPGGPRQTPPRPEMTSPLTLDRVETVITGALGYEVQRHVEDGRTSLVGMWGSYPFIFEIPEGHDGWLLISGGWEEPAGPALRDELAAAVNDWNRDKLFPTVTINDAPGGPAVRASYLVDLEAGVTSDQLRLHVDTALFSCTQALSRIRPLLPEL</sequence>
<proteinExistence type="predicted"/>
<name>A0A448HDD8_9ACTO</name>
<dbReference type="Proteomes" id="UP000266895">
    <property type="component" value="Chromosome"/>
</dbReference>
<dbReference type="EMBL" id="LR134350">
    <property type="protein sequence ID" value="VEG25521.1"/>
    <property type="molecule type" value="Genomic_DNA"/>
</dbReference>
<evidence type="ECO:0000313" key="2">
    <source>
        <dbReference type="EMBL" id="VEG25521.1"/>
    </source>
</evidence>
<organism evidence="2 3">
    <name type="scientific">Actinomyces howellii</name>
    <dbReference type="NCBI Taxonomy" id="52771"/>
    <lineage>
        <taxon>Bacteria</taxon>
        <taxon>Bacillati</taxon>
        <taxon>Actinomycetota</taxon>
        <taxon>Actinomycetes</taxon>
        <taxon>Actinomycetales</taxon>
        <taxon>Actinomycetaceae</taxon>
        <taxon>Actinomyces</taxon>
    </lineage>
</organism>
<feature type="region of interest" description="Disordered" evidence="1">
    <location>
        <begin position="25"/>
        <end position="87"/>
    </location>
</feature>
<dbReference type="RefSeq" id="WP_232009800.1">
    <property type="nucleotide sequence ID" value="NZ_LR134350.1"/>
</dbReference>
<keyword evidence="3" id="KW-1185">Reference proteome</keyword>